<evidence type="ECO:0000256" key="13">
    <source>
        <dbReference type="ARBA" id="ARBA00023136"/>
    </source>
</evidence>
<evidence type="ECO:0000256" key="4">
    <source>
        <dbReference type="ARBA" id="ARBA00022475"/>
    </source>
</evidence>
<feature type="domain" description="Histidine kinase" evidence="15">
    <location>
        <begin position="250"/>
        <end position="451"/>
    </location>
</feature>
<proteinExistence type="predicted"/>
<protein>
    <recommendedName>
        <fullName evidence="3">histidine kinase</fullName>
        <ecNumber evidence="3">2.7.13.3</ecNumber>
    </recommendedName>
</protein>
<evidence type="ECO:0000256" key="12">
    <source>
        <dbReference type="ARBA" id="ARBA00023012"/>
    </source>
</evidence>
<dbReference type="GO" id="GO:0000155">
    <property type="term" value="F:phosphorelay sensor kinase activity"/>
    <property type="evidence" value="ECO:0007669"/>
    <property type="project" value="InterPro"/>
</dbReference>
<feature type="transmembrane region" description="Helical" evidence="14">
    <location>
        <begin position="163"/>
        <end position="182"/>
    </location>
</feature>
<dbReference type="SUPFAM" id="SSF47384">
    <property type="entry name" value="Homodimeric domain of signal transducing histidine kinase"/>
    <property type="match status" value="1"/>
</dbReference>
<dbReference type="InterPro" id="IPR005467">
    <property type="entry name" value="His_kinase_dom"/>
</dbReference>
<dbReference type="Pfam" id="PF02518">
    <property type="entry name" value="HATPase_c"/>
    <property type="match status" value="1"/>
</dbReference>
<evidence type="ECO:0000256" key="10">
    <source>
        <dbReference type="ARBA" id="ARBA00022840"/>
    </source>
</evidence>
<dbReference type="RefSeq" id="WP_078502205.1">
    <property type="nucleotide sequence ID" value="NZ_MSZX01000013.1"/>
</dbReference>
<dbReference type="Gene3D" id="1.10.287.130">
    <property type="match status" value="1"/>
</dbReference>
<keyword evidence="7 14" id="KW-0812">Transmembrane</keyword>
<dbReference type="PANTHER" id="PTHR45528">
    <property type="entry name" value="SENSOR HISTIDINE KINASE CPXA"/>
    <property type="match status" value="1"/>
</dbReference>
<evidence type="ECO:0000256" key="14">
    <source>
        <dbReference type="SAM" id="Phobius"/>
    </source>
</evidence>
<evidence type="ECO:0000256" key="1">
    <source>
        <dbReference type="ARBA" id="ARBA00000085"/>
    </source>
</evidence>
<accession>A0A1T2X2C8</accession>
<dbReference type="SMART" id="SM00387">
    <property type="entry name" value="HATPase_c"/>
    <property type="match status" value="1"/>
</dbReference>
<dbReference type="InterPro" id="IPR036097">
    <property type="entry name" value="HisK_dim/P_sf"/>
</dbReference>
<dbReference type="SMART" id="SM00388">
    <property type="entry name" value="HisKA"/>
    <property type="match status" value="1"/>
</dbReference>
<organism evidence="17 18">
    <name type="scientific">Paenibacillus selenitireducens</name>
    <dbReference type="NCBI Taxonomy" id="1324314"/>
    <lineage>
        <taxon>Bacteria</taxon>
        <taxon>Bacillati</taxon>
        <taxon>Bacillota</taxon>
        <taxon>Bacilli</taxon>
        <taxon>Bacillales</taxon>
        <taxon>Paenibacillaceae</taxon>
        <taxon>Paenibacillus</taxon>
    </lineage>
</organism>
<dbReference type="SMART" id="SM00304">
    <property type="entry name" value="HAMP"/>
    <property type="match status" value="1"/>
</dbReference>
<evidence type="ECO:0000256" key="5">
    <source>
        <dbReference type="ARBA" id="ARBA00022553"/>
    </source>
</evidence>
<dbReference type="AlphaFoldDB" id="A0A1T2X2C8"/>
<keyword evidence="18" id="KW-1185">Reference proteome</keyword>
<keyword evidence="12" id="KW-0902">Two-component regulatory system</keyword>
<reference evidence="17 18" key="1">
    <citation type="submission" date="2017-01" db="EMBL/GenBank/DDBJ databases">
        <title>Genome analysis of Paenibacillus selenitrireducens ES3-24.</title>
        <authorList>
            <person name="Xu D."/>
            <person name="Yao R."/>
            <person name="Zheng S."/>
        </authorList>
    </citation>
    <scope>NUCLEOTIDE SEQUENCE [LARGE SCALE GENOMIC DNA]</scope>
    <source>
        <strain evidence="17 18">ES3-24</strain>
    </source>
</reference>
<comment type="catalytic activity">
    <reaction evidence="1">
        <text>ATP + protein L-histidine = ADP + protein N-phospho-L-histidine.</text>
        <dbReference type="EC" id="2.7.13.3"/>
    </reaction>
</comment>
<dbReference type="InterPro" id="IPR003660">
    <property type="entry name" value="HAMP_dom"/>
</dbReference>
<dbReference type="CDD" id="cd00082">
    <property type="entry name" value="HisKA"/>
    <property type="match status" value="1"/>
</dbReference>
<keyword evidence="8" id="KW-0547">Nucleotide-binding</keyword>
<dbReference type="Proteomes" id="UP000190188">
    <property type="component" value="Unassembled WGS sequence"/>
</dbReference>
<evidence type="ECO:0000259" key="15">
    <source>
        <dbReference type="PROSITE" id="PS50109"/>
    </source>
</evidence>
<dbReference type="PROSITE" id="PS50885">
    <property type="entry name" value="HAMP"/>
    <property type="match status" value="1"/>
</dbReference>
<keyword evidence="11 14" id="KW-1133">Transmembrane helix</keyword>
<dbReference type="InterPro" id="IPR004358">
    <property type="entry name" value="Sig_transdc_His_kin-like_C"/>
</dbReference>
<dbReference type="OrthoDB" id="9762826at2"/>
<evidence type="ECO:0000313" key="17">
    <source>
        <dbReference type="EMBL" id="OPA73975.1"/>
    </source>
</evidence>
<dbReference type="STRING" id="1324314.BVG16_26405"/>
<dbReference type="Gene3D" id="3.30.565.10">
    <property type="entry name" value="Histidine kinase-like ATPase, C-terminal domain"/>
    <property type="match status" value="1"/>
</dbReference>
<evidence type="ECO:0000259" key="16">
    <source>
        <dbReference type="PROSITE" id="PS50885"/>
    </source>
</evidence>
<dbReference type="InterPro" id="IPR003594">
    <property type="entry name" value="HATPase_dom"/>
</dbReference>
<dbReference type="EMBL" id="MSZX01000013">
    <property type="protein sequence ID" value="OPA73975.1"/>
    <property type="molecule type" value="Genomic_DNA"/>
</dbReference>
<feature type="domain" description="HAMP" evidence="16">
    <location>
        <begin position="184"/>
        <end position="235"/>
    </location>
</feature>
<dbReference type="EC" id="2.7.13.3" evidence="3"/>
<dbReference type="PANTHER" id="PTHR45528:SF1">
    <property type="entry name" value="SENSOR HISTIDINE KINASE CPXA"/>
    <property type="match status" value="1"/>
</dbReference>
<feature type="transmembrane region" description="Helical" evidence="14">
    <location>
        <begin position="12"/>
        <end position="31"/>
    </location>
</feature>
<evidence type="ECO:0000256" key="7">
    <source>
        <dbReference type="ARBA" id="ARBA00022692"/>
    </source>
</evidence>
<evidence type="ECO:0000256" key="11">
    <source>
        <dbReference type="ARBA" id="ARBA00022989"/>
    </source>
</evidence>
<evidence type="ECO:0000256" key="8">
    <source>
        <dbReference type="ARBA" id="ARBA00022741"/>
    </source>
</evidence>
<evidence type="ECO:0000256" key="3">
    <source>
        <dbReference type="ARBA" id="ARBA00012438"/>
    </source>
</evidence>
<sequence>MNKLGRKLFVSISLAVLFIFVLFAILANVFLPKYYIYKTKEKLGQVTQSIEQLPMDAFRSSIQQLEEKHNLTIVYDSLALNVNKLNESFMQQLTKKRVTLNKFWITPESLAKVEAGHQVNKIYDQGKLKSSFYVSFIAKDHHIVLVGVSMAYLRDTIEIMNEFLWYLVILSLLIIVIVVWMMSYRITKPLQELGVVAKDISSLQFKHADIRTKDEIEELAESINTMSDKLHAAHQDLTRKNQSLKLFMSDITHELKTPIALIQAYAEGIQDDLDDGSYVGTILRQTESMNRLIDELLNFAKIEREDLERCRISVSTLFHACAEKFEIERQSKQISFIVHEDPAASAATIFADEEKIRMVLNNLLTNAIKYTTNHQIEVSLYQQGEDLVLHMQNGIEPQEPQKAEIDKIWEPFYVLERSRNKEISGTGLGLAIVKSILEQHGYRYAAAVNGEQIHFYIYFTTNNAHSA</sequence>
<comment type="subcellular location">
    <subcellularLocation>
        <location evidence="2">Cell membrane</location>
        <topology evidence="2">Multi-pass membrane protein</topology>
    </subcellularLocation>
</comment>
<dbReference type="InterPro" id="IPR003661">
    <property type="entry name" value="HisK_dim/P_dom"/>
</dbReference>
<dbReference type="PROSITE" id="PS50109">
    <property type="entry name" value="HIS_KIN"/>
    <property type="match status" value="1"/>
</dbReference>
<comment type="caution">
    <text evidence="17">The sequence shown here is derived from an EMBL/GenBank/DDBJ whole genome shotgun (WGS) entry which is preliminary data.</text>
</comment>
<keyword evidence="10" id="KW-0067">ATP-binding</keyword>
<evidence type="ECO:0000256" key="9">
    <source>
        <dbReference type="ARBA" id="ARBA00022777"/>
    </source>
</evidence>
<dbReference type="GO" id="GO:0005524">
    <property type="term" value="F:ATP binding"/>
    <property type="evidence" value="ECO:0007669"/>
    <property type="project" value="UniProtKB-KW"/>
</dbReference>
<dbReference type="GO" id="GO:0005886">
    <property type="term" value="C:plasma membrane"/>
    <property type="evidence" value="ECO:0007669"/>
    <property type="project" value="UniProtKB-SubCell"/>
</dbReference>
<evidence type="ECO:0000256" key="6">
    <source>
        <dbReference type="ARBA" id="ARBA00022679"/>
    </source>
</evidence>
<keyword evidence="9 17" id="KW-0418">Kinase</keyword>
<dbReference type="Pfam" id="PF00512">
    <property type="entry name" value="HisKA"/>
    <property type="match status" value="1"/>
</dbReference>
<gene>
    <name evidence="17" type="ORF">BVG16_26405</name>
</gene>
<dbReference type="SUPFAM" id="SSF55874">
    <property type="entry name" value="ATPase domain of HSP90 chaperone/DNA topoisomerase II/histidine kinase"/>
    <property type="match status" value="1"/>
</dbReference>
<dbReference type="SUPFAM" id="SSF158472">
    <property type="entry name" value="HAMP domain-like"/>
    <property type="match status" value="1"/>
</dbReference>
<dbReference type="Pfam" id="PF00672">
    <property type="entry name" value="HAMP"/>
    <property type="match status" value="1"/>
</dbReference>
<keyword evidence="6" id="KW-0808">Transferase</keyword>
<dbReference type="Gene3D" id="6.10.340.10">
    <property type="match status" value="1"/>
</dbReference>
<dbReference type="CDD" id="cd06225">
    <property type="entry name" value="HAMP"/>
    <property type="match status" value="1"/>
</dbReference>
<keyword evidence="13 14" id="KW-0472">Membrane</keyword>
<evidence type="ECO:0000313" key="18">
    <source>
        <dbReference type="Proteomes" id="UP000190188"/>
    </source>
</evidence>
<evidence type="ECO:0000256" key="2">
    <source>
        <dbReference type="ARBA" id="ARBA00004651"/>
    </source>
</evidence>
<dbReference type="InterPro" id="IPR050398">
    <property type="entry name" value="HssS/ArlS-like"/>
</dbReference>
<keyword evidence="5" id="KW-0597">Phosphoprotein</keyword>
<dbReference type="InterPro" id="IPR036890">
    <property type="entry name" value="HATPase_C_sf"/>
</dbReference>
<name>A0A1T2X2C8_9BACL</name>
<dbReference type="PRINTS" id="PR00344">
    <property type="entry name" value="BCTRLSENSOR"/>
</dbReference>
<keyword evidence="4" id="KW-1003">Cell membrane</keyword>